<dbReference type="AlphaFoldDB" id="A0A9P7K983"/>
<dbReference type="Proteomes" id="UP000775547">
    <property type="component" value="Unassembled WGS sequence"/>
</dbReference>
<name>A0A9P7K983_9AGAR</name>
<protein>
    <recommendedName>
        <fullName evidence="1">BTB domain-containing protein</fullName>
    </recommendedName>
</protein>
<dbReference type="Gene3D" id="3.30.710.10">
    <property type="entry name" value="Potassium Channel Kv1.1, Chain A"/>
    <property type="match status" value="1"/>
</dbReference>
<dbReference type="SUPFAM" id="SSF54695">
    <property type="entry name" value="POZ domain"/>
    <property type="match status" value="1"/>
</dbReference>
<dbReference type="InterPro" id="IPR011333">
    <property type="entry name" value="SKP1/BTB/POZ_sf"/>
</dbReference>
<gene>
    <name evidence="2" type="ORF">DXG03_003948</name>
</gene>
<dbReference type="PROSITE" id="PS50097">
    <property type="entry name" value="BTB"/>
    <property type="match status" value="1"/>
</dbReference>
<dbReference type="SMART" id="SM00225">
    <property type="entry name" value="BTB"/>
    <property type="match status" value="1"/>
</dbReference>
<dbReference type="OrthoDB" id="3036049at2759"/>
<dbReference type="Pfam" id="PF00651">
    <property type="entry name" value="BTB"/>
    <property type="match status" value="1"/>
</dbReference>
<evidence type="ECO:0000313" key="2">
    <source>
        <dbReference type="EMBL" id="KAG5641938.1"/>
    </source>
</evidence>
<dbReference type="EMBL" id="JABCKV010000232">
    <property type="protein sequence ID" value="KAG5641938.1"/>
    <property type="molecule type" value="Genomic_DNA"/>
</dbReference>
<evidence type="ECO:0000259" key="1">
    <source>
        <dbReference type="PROSITE" id="PS50097"/>
    </source>
</evidence>
<dbReference type="InterPro" id="IPR000210">
    <property type="entry name" value="BTB/POZ_dom"/>
</dbReference>
<keyword evidence="3" id="KW-1185">Reference proteome</keyword>
<proteinExistence type="predicted"/>
<feature type="domain" description="BTB" evidence="1">
    <location>
        <begin position="27"/>
        <end position="96"/>
    </location>
</feature>
<evidence type="ECO:0000313" key="3">
    <source>
        <dbReference type="Proteomes" id="UP000775547"/>
    </source>
</evidence>
<organism evidence="2 3">
    <name type="scientific">Asterophora parasitica</name>
    <dbReference type="NCBI Taxonomy" id="117018"/>
    <lineage>
        <taxon>Eukaryota</taxon>
        <taxon>Fungi</taxon>
        <taxon>Dikarya</taxon>
        <taxon>Basidiomycota</taxon>
        <taxon>Agaricomycotina</taxon>
        <taxon>Agaricomycetes</taxon>
        <taxon>Agaricomycetidae</taxon>
        <taxon>Agaricales</taxon>
        <taxon>Tricholomatineae</taxon>
        <taxon>Lyophyllaceae</taxon>
        <taxon>Asterophora</taxon>
    </lineage>
</organism>
<reference evidence="2" key="1">
    <citation type="submission" date="2020-07" db="EMBL/GenBank/DDBJ databases">
        <authorList>
            <person name="Nieuwenhuis M."/>
            <person name="Van De Peppel L.J.J."/>
        </authorList>
    </citation>
    <scope>NUCLEOTIDE SEQUENCE</scope>
    <source>
        <strain evidence="2">AP01</strain>
        <tissue evidence="2">Mycelium</tissue>
    </source>
</reference>
<comment type="caution">
    <text evidence="2">The sequence shown here is derived from an EMBL/GenBank/DDBJ whole genome shotgun (WGS) entry which is preliminary data.</text>
</comment>
<accession>A0A9P7K983</accession>
<reference evidence="2" key="2">
    <citation type="submission" date="2021-10" db="EMBL/GenBank/DDBJ databases">
        <title>Phylogenomics reveals ancestral predisposition of the termite-cultivated fungus Termitomyces towards a domesticated lifestyle.</title>
        <authorList>
            <person name="Auxier B."/>
            <person name="Grum-Grzhimaylo A."/>
            <person name="Cardenas M.E."/>
            <person name="Lodge J.D."/>
            <person name="Laessoe T."/>
            <person name="Pedersen O."/>
            <person name="Smith M.E."/>
            <person name="Kuyper T.W."/>
            <person name="Franco-Molano E.A."/>
            <person name="Baroni T.J."/>
            <person name="Aanen D.K."/>
        </authorList>
    </citation>
    <scope>NUCLEOTIDE SEQUENCE</scope>
    <source>
        <strain evidence="2">AP01</strain>
        <tissue evidence="2">Mycelium</tissue>
    </source>
</reference>
<sequence length="310" mass="34721">MSESPPIETSPDDGLCDKPKPIDVWFEDGTLLIKAEGTEFKVYRGILASKSTVFRDMFELNPHTTQEVPVLELSVSALDLAFFLKALHDIDFFLPPRFPNAAPFAIVAGILRLSDMYDVPNLRKRAIEHLSVVYPTSIAEWDSSPQFEKMHILDHFGAIKLARDFNVSWIRPMAIYHVASLSFNATLYRCLRDANLDPQDEYFVIRGIRALKMLQALCSGPDIATNPRKCQSIEVCRSLLKAKRAAVLTDDGADPLKVAASYSDGFCGYCMTLEAPLAREGVWSQIPAYLADAQWAELALEKRRATFVSK</sequence>